<evidence type="ECO:0000256" key="3">
    <source>
        <dbReference type="ARBA" id="ARBA00022801"/>
    </source>
</evidence>
<reference evidence="8" key="1">
    <citation type="submission" date="2022-06" db="EMBL/GenBank/DDBJ databases">
        <title>Sphingomicrobium sedimins sp. nov., a marine bacterium isolated from tidal flat.</title>
        <authorList>
            <person name="Kim C.-H."/>
            <person name="Yoo Y."/>
            <person name="Kim J.-J."/>
        </authorList>
    </citation>
    <scope>NUCLEOTIDE SEQUENCE</scope>
    <source>
        <strain evidence="8">GRR-S6-50</strain>
    </source>
</reference>
<feature type="active site" description="Charge relay system" evidence="5">
    <location>
        <position position="165"/>
    </location>
</feature>
<evidence type="ECO:0000259" key="7">
    <source>
        <dbReference type="Pfam" id="PF00082"/>
    </source>
</evidence>
<dbReference type="Proteomes" id="UP001155128">
    <property type="component" value="Unassembled WGS sequence"/>
</dbReference>
<dbReference type="RefSeq" id="WP_252111417.1">
    <property type="nucleotide sequence ID" value="NZ_JAMSHT010000001.1"/>
</dbReference>
<dbReference type="Pfam" id="PF00082">
    <property type="entry name" value="Peptidase_S8"/>
    <property type="match status" value="1"/>
</dbReference>
<dbReference type="InterPro" id="IPR022398">
    <property type="entry name" value="Peptidase_S8_His-AS"/>
</dbReference>
<dbReference type="PROSITE" id="PS00136">
    <property type="entry name" value="SUBTILASE_ASP"/>
    <property type="match status" value="1"/>
</dbReference>
<dbReference type="GO" id="GO:0006508">
    <property type="term" value="P:proteolysis"/>
    <property type="evidence" value="ECO:0007669"/>
    <property type="project" value="UniProtKB-KW"/>
</dbReference>
<evidence type="ECO:0000313" key="8">
    <source>
        <dbReference type="EMBL" id="MCM8556324.1"/>
    </source>
</evidence>
<dbReference type="InterPro" id="IPR036852">
    <property type="entry name" value="Peptidase_S8/S53_dom_sf"/>
</dbReference>
<evidence type="ECO:0000256" key="5">
    <source>
        <dbReference type="PROSITE-ProRule" id="PRU01240"/>
    </source>
</evidence>
<evidence type="ECO:0000256" key="6">
    <source>
        <dbReference type="RuleBase" id="RU003355"/>
    </source>
</evidence>
<name>A0A9X2EIK7_9SPHN</name>
<dbReference type="SUPFAM" id="SSF52743">
    <property type="entry name" value="Subtilisin-like"/>
    <property type="match status" value="1"/>
</dbReference>
<evidence type="ECO:0000256" key="4">
    <source>
        <dbReference type="ARBA" id="ARBA00022825"/>
    </source>
</evidence>
<keyword evidence="3 5" id="KW-0378">Hydrolase</keyword>
<dbReference type="EMBL" id="JAMSHT010000001">
    <property type="protein sequence ID" value="MCM8556324.1"/>
    <property type="molecule type" value="Genomic_DNA"/>
</dbReference>
<dbReference type="PROSITE" id="PS00138">
    <property type="entry name" value="SUBTILASE_SER"/>
    <property type="match status" value="1"/>
</dbReference>
<dbReference type="InterPro" id="IPR023827">
    <property type="entry name" value="Peptidase_S8_Asp-AS"/>
</dbReference>
<dbReference type="Gene3D" id="3.30.70.80">
    <property type="entry name" value="Peptidase S8 propeptide/proteinase inhibitor I9"/>
    <property type="match status" value="1"/>
</dbReference>
<dbReference type="InterPro" id="IPR023828">
    <property type="entry name" value="Peptidase_S8_Ser-AS"/>
</dbReference>
<dbReference type="AlphaFoldDB" id="A0A9X2EIK7"/>
<dbReference type="GO" id="GO:0005615">
    <property type="term" value="C:extracellular space"/>
    <property type="evidence" value="ECO:0007669"/>
    <property type="project" value="TreeGrafter"/>
</dbReference>
<dbReference type="PANTHER" id="PTHR43806:SF11">
    <property type="entry name" value="CEREVISIN-RELATED"/>
    <property type="match status" value="1"/>
</dbReference>
<dbReference type="GO" id="GO:0004252">
    <property type="term" value="F:serine-type endopeptidase activity"/>
    <property type="evidence" value="ECO:0007669"/>
    <property type="project" value="UniProtKB-UniRule"/>
</dbReference>
<dbReference type="Gene3D" id="3.40.50.200">
    <property type="entry name" value="Peptidase S8/S53 domain"/>
    <property type="match status" value="1"/>
</dbReference>
<keyword evidence="9" id="KW-1185">Reference proteome</keyword>
<feature type="active site" description="Charge relay system" evidence="5">
    <location>
        <position position="135"/>
    </location>
</feature>
<evidence type="ECO:0000256" key="2">
    <source>
        <dbReference type="ARBA" id="ARBA00022670"/>
    </source>
</evidence>
<dbReference type="PANTHER" id="PTHR43806">
    <property type="entry name" value="PEPTIDASE S8"/>
    <property type="match status" value="1"/>
</dbReference>
<dbReference type="InterPro" id="IPR050131">
    <property type="entry name" value="Peptidase_S8_subtilisin-like"/>
</dbReference>
<feature type="domain" description="Peptidase S8/S53" evidence="7">
    <location>
        <begin position="133"/>
        <end position="332"/>
    </location>
</feature>
<proteinExistence type="inferred from homology"/>
<sequence length="359" mass="35648">MASAAHAAPKTQPIAGQYVCQFDASVAPGNVRAEAARAANPSGGKLLFTYADSIRGFAVKMPAGASVRADIANLRANNANIASCEQDLEITLNVAPPTGKGPKGGGSDPAQDVDWGVQVVGSGAPISGRTAYVIDSGVDLDHPDLNVVGAGFYSVGRNADDQNGHGTHVAGTIGAVDNAIGFKGVAPGAPIVAVRVLDRRGSGSTSGVIAGVNWVAANASPGDVANMSLGGGISTSLDDAVKAAAAKGIKMVLAAGNESRDAGTSSPARAEGPNIFTISAVDSNNRLASFSNYGSVVDYAEPGVGIASTYKDGGYARLSGTSMAAPHAAGILMTQGTISNGGAITDTSGDGKVEQLGVR</sequence>
<evidence type="ECO:0000256" key="1">
    <source>
        <dbReference type="ARBA" id="ARBA00011073"/>
    </source>
</evidence>
<keyword evidence="4 5" id="KW-0720">Serine protease</keyword>
<dbReference type="PROSITE" id="PS51892">
    <property type="entry name" value="SUBTILASE"/>
    <property type="match status" value="1"/>
</dbReference>
<gene>
    <name evidence="8" type="ORF">NDO55_00625</name>
</gene>
<feature type="active site" description="Charge relay system" evidence="5">
    <location>
        <position position="322"/>
    </location>
</feature>
<dbReference type="InterPro" id="IPR037045">
    <property type="entry name" value="S8pro/Inhibitor_I9_sf"/>
</dbReference>
<comment type="similarity">
    <text evidence="1 5 6">Belongs to the peptidase S8 family.</text>
</comment>
<organism evidence="8 9">
    <name type="scientific">Sphingomicrobium sediminis</name>
    <dbReference type="NCBI Taxonomy" id="2950949"/>
    <lineage>
        <taxon>Bacteria</taxon>
        <taxon>Pseudomonadati</taxon>
        <taxon>Pseudomonadota</taxon>
        <taxon>Alphaproteobacteria</taxon>
        <taxon>Sphingomonadales</taxon>
        <taxon>Sphingomonadaceae</taxon>
        <taxon>Sphingomicrobium</taxon>
    </lineage>
</organism>
<keyword evidence="2 5" id="KW-0645">Protease</keyword>
<comment type="caution">
    <text evidence="8">The sequence shown here is derived from an EMBL/GenBank/DDBJ whole genome shotgun (WGS) entry which is preliminary data.</text>
</comment>
<dbReference type="PRINTS" id="PR00723">
    <property type="entry name" value="SUBTILISIN"/>
</dbReference>
<dbReference type="InterPro" id="IPR000209">
    <property type="entry name" value="Peptidase_S8/S53_dom"/>
</dbReference>
<accession>A0A9X2EIK7</accession>
<evidence type="ECO:0000313" key="9">
    <source>
        <dbReference type="Proteomes" id="UP001155128"/>
    </source>
</evidence>
<protein>
    <submittedName>
        <fullName evidence="8">S8 family serine peptidase</fullName>
    </submittedName>
</protein>
<dbReference type="InterPro" id="IPR015500">
    <property type="entry name" value="Peptidase_S8_subtilisin-rel"/>
</dbReference>
<dbReference type="PROSITE" id="PS00137">
    <property type="entry name" value="SUBTILASE_HIS"/>
    <property type="match status" value="1"/>
</dbReference>